<evidence type="ECO:0000256" key="6">
    <source>
        <dbReference type="ARBA" id="ARBA00013950"/>
    </source>
</evidence>
<evidence type="ECO:0000256" key="2">
    <source>
        <dbReference type="ARBA" id="ARBA00002803"/>
    </source>
</evidence>
<gene>
    <name evidence="13" type="ORF">E6P07_01640</name>
</gene>
<dbReference type="EMBL" id="CP039268">
    <property type="protein sequence ID" value="QGU31804.1"/>
    <property type="molecule type" value="Genomic_DNA"/>
</dbReference>
<dbReference type="NCBIfam" id="NF006767">
    <property type="entry name" value="PRK09289.1"/>
    <property type="match status" value="1"/>
</dbReference>
<comment type="catalytic activity">
    <reaction evidence="1">
        <text>2 6,7-dimethyl-8-(1-D-ribityl)lumazine + H(+) = 5-amino-6-(D-ribitylamino)uracil + riboflavin</text>
        <dbReference type="Rhea" id="RHEA:20772"/>
        <dbReference type="ChEBI" id="CHEBI:15378"/>
        <dbReference type="ChEBI" id="CHEBI:15934"/>
        <dbReference type="ChEBI" id="CHEBI:57986"/>
        <dbReference type="ChEBI" id="CHEBI:58201"/>
        <dbReference type="EC" id="2.5.1.9"/>
    </reaction>
</comment>
<sequence length="219" mass="23197">MFTGIIQAVGMIQRLEPYGGDARLDLDTGKLPLDGVALGDSIAVNGVCLTAVALTERGFAADVSRETLTLTTLGTLKPGARVNLERALTLATPLGGHLVSGHVDGVGTVVACQEDARSWRLRIQAPDALARYIAPKGSICVDGTSLTVNRVEGAVFELNIVPHTLQETIIGDYRPGTRVNLEVDLIARYLERLLLGDRAATPGVSGLTLDFLAEHGFVK</sequence>
<dbReference type="InterPro" id="IPR023366">
    <property type="entry name" value="ATP_synth_asu-like_sf"/>
</dbReference>
<proteinExistence type="predicted"/>
<feature type="repeat" description="Lumazine-binding" evidence="11">
    <location>
        <begin position="1"/>
        <end position="97"/>
    </location>
</feature>
<dbReference type="NCBIfam" id="NF009566">
    <property type="entry name" value="PRK13020.1"/>
    <property type="match status" value="1"/>
</dbReference>
<dbReference type="GO" id="GO:0004746">
    <property type="term" value="F:riboflavin synthase activity"/>
    <property type="evidence" value="ECO:0007669"/>
    <property type="project" value="UniProtKB-UniRule"/>
</dbReference>
<evidence type="ECO:0000256" key="4">
    <source>
        <dbReference type="ARBA" id="ARBA00011233"/>
    </source>
</evidence>
<dbReference type="Pfam" id="PF00677">
    <property type="entry name" value="Lum_binding"/>
    <property type="match status" value="2"/>
</dbReference>
<name>A0A6I6DWF6_THETI</name>
<dbReference type="InterPro" id="IPR017938">
    <property type="entry name" value="Riboflavin_synthase-like_b-brl"/>
</dbReference>
<reference evidence="13 14" key="1">
    <citation type="submission" date="2019-12" db="EMBL/GenBank/DDBJ databases">
        <title>The complete genome of the thermophilic, anoxygenic phototrophic gammaproteobacterium Thermochromatium tepidum.</title>
        <authorList>
            <person name="Sattley W.M."/>
            <person name="Swingley W.D."/>
            <person name="Burchell B.M."/>
            <person name="Gurbani S.A."/>
            <person name="Kujawa C.M."/>
            <person name="Nuccio D.A."/>
            <person name="Schladweiler J."/>
            <person name="Shaffer K.N."/>
            <person name="Stokes L.M."/>
            <person name="Touchman J.W."/>
            <person name="Blankenship R.E."/>
            <person name="Madigan M.T."/>
        </authorList>
    </citation>
    <scope>NUCLEOTIDE SEQUENCE [LARGE SCALE GENOMIC DNA]</scope>
    <source>
        <strain evidence="13 14">ATCC 43061</strain>
    </source>
</reference>
<dbReference type="Gene3D" id="2.40.30.20">
    <property type="match status" value="2"/>
</dbReference>
<evidence type="ECO:0000256" key="9">
    <source>
        <dbReference type="ARBA" id="ARBA00022737"/>
    </source>
</evidence>
<evidence type="ECO:0000313" key="13">
    <source>
        <dbReference type="EMBL" id="QGU31804.1"/>
    </source>
</evidence>
<dbReference type="FunFam" id="2.40.30.20:FF:000003">
    <property type="entry name" value="Riboflavin synthase, alpha subunit"/>
    <property type="match status" value="1"/>
</dbReference>
<evidence type="ECO:0000256" key="7">
    <source>
        <dbReference type="ARBA" id="ARBA00022619"/>
    </source>
</evidence>
<dbReference type="PIRSF" id="PIRSF000498">
    <property type="entry name" value="Riboflavin_syn_A"/>
    <property type="match status" value="1"/>
</dbReference>
<dbReference type="PANTHER" id="PTHR21098">
    <property type="entry name" value="RIBOFLAVIN SYNTHASE ALPHA CHAIN"/>
    <property type="match status" value="1"/>
</dbReference>
<dbReference type="SUPFAM" id="SSF63380">
    <property type="entry name" value="Riboflavin synthase domain-like"/>
    <property type="match status" value="2"/>
</dbReference>
<dbReference type="FunFam" id="2.40.30.20:FF:000004">
    <property type="entry name" value="Riboflavin synthase, alpha subunit"/>
    <property type="match status" value="1"/>
</dbReference>
<dbReference type="EC" id="2.5.1.9" evidence="5 10"/>
<dbReference type="KEGG" id="ttp:E6P07_01640"/>
<dbReference type="PANTHER" id="PTHR21098:SF12">
    <property type="entry name" value="RIBOFLAVIN SYNTHASE"/>
    <property type="match status" value="1"/>
</dbReference>
<keyword evidence="9" id="KW-0677">Repeat</keyword>
<feature type="repeat" description="Lumazine-binding" evidence="11">
    <location>
        <begin position="98"/>
        <end position="194"/>
    </location>
</feature>
<evidence type="ECO:0000256" key="5">
    <source>
        <dbReference type="ARBA" id="ARBA00012827"/>
    </source>
</evidence>
<organism evidence="13 14">
    <name type="scientific">Thermochromatium tepidum ATCC 43061</name>
    <dbReference type="NCBI Taxonomy" id="316276"/>
    <lineage>
        <taxon>Bacteria</taxon>
        <taxon>Pseudomonadati</taxon>
        <taxon>Pseudomonadota</taxon>
        <taxon>Gammaproteobacteria</taxon>
        <taxon>Chromatiales</taxon>
        <taxon>Chromatiaceae</taxon>
        <taxon>Thermochromatium</taxon>
    </lineage>
</organism>
<evidence type="ECO:0000256" key="10">
    <source>
        <dbReference type="NCBIfam" id="TIGR00187"/>
    </source>
</evidence>
<dbReference type="Proteomes" id="UP000426424">
    <property type="component" value="Chromosome"/>
</dbReference>
<dbReference type="InterPro" id="IPR026017">
    <property type="entry name" value="Lumazine-bd_dom"/>
</dbReference>
<dbReference type="CDD" id="cd00402">
    <property type="entry name" value="Riboflavin_synthase_like"/>
    <property type="match status" value="1"/>
</dbReference>
<evidence type="ECO:0000259" key="12">
    <source>
        <dbReference type="PROSITE" id="PS51177"/>
    </source>
</evidence>
<evidence type="ECO:0000256" key="3">
    <source>
        <dbReference type="ARBA" id="ARBA00004887"/>
    </source>
</evidence>
<evidence type="ECO:0000256" key="11">
    <source>
        <dbReference type="PROSITE-ProRule" id="PRU00524"/>
    </source>
</evidence>
<evidence type="ECO:0000256" key="1">
    <source>
        <dbReference type="ARBA" id="ARBA00000968"/>
    </source>
</evidence>
<comment type="pathway">
    <text evidence="3">Cofactor biosynthesis; riboflavin biosynthesis; riboflavin from 2-hydroxy-3-oxobutyl phosphate and 5-amino-6-(D-ribitylamino)uracil: step 2/2.</text>
</comment>
<protein>
    <recommendedName>
        <fullName evidence="6 10">Riboflavin synthase</fullName>
        <ecNumber evidence="5 10">2.5.1.9</ecNumber>
    </recommendedName>
</protein>
<feature type="domain" description="Lumazine-binding" evidence="12">
    <location>
        <begin position="98"/>
        <end position="194"/>
    </location>
</feature>
<accession>A0A6I6DWF6</accession>
<dbReference type="PROSITE" id="PS51177">
    <property type="entry name" value="LUMAZINE_BIND"/>
    <property type="match status" value="2"/>
</dbReference>
<dbReference type="RefSeq" id="WP_153974003.1">
    <property type="nucleotide sequence ID" value="NZ_CP039268.1"/>
</dbReference>
<keyword evidence="14" id="KW-1185">Reference proteome</keyword>
<dbReference type="AlphaFoldDB" id="A0A6I6DWF6"/>
<dbReference type="InterPro" id="IPR001783">
    <property type="entry name" value="Lumazine-bd"/>
</dbReference>
<keyword evidence="7" id="KW-0686">Riboflavin biosynthesis</keyword>
<keyword evidence="8 13" id="KW-0808">Transferase</keyword>
<evidence type="ECO:0000256" key="8">
    <source>
        <dbReference type="ARBA" id="ARBA00022679"/>
    </source>
</evidence>
<comment type="function">
    <text evidence="2">Catalyzes the dismutation of two molecules of 6,7-dimethyl-8-ribityllumazine, resulting in the formation of riboflavin and 5-amino-6-(D-ribitylamino)uracil.</text>
</comment>
<dbReference type="OrthoDB" id="9788537at2"/>
<dbReference type="NCBIfam" id="TIGR00187">
    <property type="entry name" value="ribE"/>
    <property type="match status" value="1"/>
</dbReference>
<comment type="subunit">
    <text evidence="4">Homotrimer.</text>
</comment>
<dbReference type="GO" id="GO:0009231">
    <property type="term" value="P:riboflavin biosynthetic process"/>
    <property type="evidence" value="ECO:0007669"/>
    <property type="project" value="UniProtKB-KW"/>
</dbReference>
<feature type="domain" description="Lumazine-binding" evidence="12">
    <location>
        <begin position="1"/>
        <end position="97"/>
    </location>
</feature>
<evidence type="ECO:0000313" key="14">
    <source>
        <dbReference type="Proteomes" id="UP000426424"/>
    </source>
</evidence>